<gene>
    <name evidence="2" type="ORF">PAGU1579_14030</name>
</gene>
<feature type="domain" description="Thymidylate kinase-like" evidence="1">
    <location>
        <begin position="5"/>
        <end position="156"/>
    </location>
</feature>
<evidence type="ECO:0000313" key="3">
    <source>
        <dbReference type="Proteomes" id="UP000303581"/>
    </source>
</evidence>
<accession>A0A480B8C9</accession>
<sequence length="190" mass="22088">MFIVITGLDGSGTSTIATKLHNLDKGSILLHTPSTEYESREMIDTSVYKTSTMAHYLYYLSSVAYISDYIKKNIDISKINVYCVRYLIDTIVSHRVAGLDVTLDYSTYNLLEPDMTIFINLDEDERQKRITKRGKSTLDKILDDSIKREKFLKEFDSQLRNSYVLDNGKDDIDNQVEYLYKKYILNKEFL</sequence>
<keyword evidence="3" id="KW-1185">Reference proteome</keyword>
<dbReference type="Pfam" id="PF02223">
    <property type="entry name" value="Thymidylate_kin"/>
    <property type="match status" value="1"/>
</dbReference>
<dbReference type="EMBL" id="BJCR01000047">
    <property type="protein sequence ID" value="GCL69634.1"/>
    <property type="molecule type" value="Genomic_DNA"/>
</dbReference>
<organism evidence="2 3">
    <name type="scientific">Veillonella tobetsuensis</name>
    <dbReference type="NCBI Taxonomy" id="1110546"/>
    <lineage>
        <taxon>Bacteria</taxon>
        <taxon>Bacillati</taxon>
        <taxon>Bacillota</taxon>
        <taxon>Negativicutes</taxon>
        <taxon>Veillonellales</taxon>
        <taxon>Veillonellaceae</taxon>
        <taxon>Veillonella</taxon>
    </lineage>
</organism>
<comment type="caution">
    <text evidence="2">The sequence shown here is derived from an EMBL/GenBank/DDBJ whole genome shotgun (WGS) entry which is preliminary data.</text>
</comment>
<dbReference type="Proteomes" id="UP000303581">
    <property type="component" value="Unassembled WGS sequence"/>
</dbReference>
<dbReference type="InterPro" id="IPR027417">
    <property type="entry name" value="P-loop_NTPase"/>
</dbReference>
<dbReference type="Gene3D" id="3.40.50.300">
    <property type="entry name" value="P-loop containing nucleotide triphosphate hydrolases"/>
    <property type="match status" value="1"/>
</dbReference>
<name>A0A480B8C9_9FIRM</name>
<evidence type="ECO:0000259" key="1">
    <source>
        <dbReference type="Pfam" id="PF02223"/>
    </source>
</evidence>
<dbReference type="RefSeq" id="WP_137662146.1">
    <property type="nucleotide sequence ID" value="NZ_BJCR01000047.1"/>
</dbReference>
<dbReference type="InterPro" id="IPR039430">
    <property type="entry name" value="Thymidylate_kin-like_dom"/>
</dbReference>
<evidence type="ECO:0000313" key="2">
    <source>
        <dbReference type="EMBL" id="GCL69634.1"/>
    </source>
</evidence>
<dbReference type="SUPFAM" id="SSF52540">
    <property type="entry name" value="P-loop containing nucleoside triphosphate hydrolases"/>
    <property type="match status" value="1"/>
</dbReference>
<dbReference type="AlphaFoldDB" id="A0A480B8C9"/>
<protein>
    <recommendedName>
        <fullName evidence="1">Thymidylate kinase-like domain-containing protein</fullName>
    </recommendedName>
</protein>
<proteinExistence type="predicted"/>
<reference evidence="2 3" key="1">
    <citation type="submission" date="2019-03" db="EMBL/GenBank/DDBJ databases">
        <title>Draft genome sequences of two Veillonella tobetsuensis clinical isolates from intraoperative bronchial fluids of elderly patients with pulmonary carcinoma.</title>
        <authorList>
            <person name="Akiyama T."/>
        </authorList>
    </citation>
    <scope>NUCLEOTIDE SEQUENCE [LARGE SCALE GENOMIC DNA]</scope>
    <source>
        <strain evidence="2 3">PAGU 1579</strain>
    </source>
</reference>